<accession>A0ABU1DAU7</accession>
<comment type="caution">
    <text evidence="2">The sequence shown here is derived from an EMBL/GenBank/DDBJ whole genome shotgun (WGS) entry which is preliminary data.</text>
</comment>
<evidence type="ECO:0000313" key="3">
    <source>
        <dbReference type="Proteomes" id="UP001181622"/>
    </source>
</evidence>
<organism evidence="2 3">
    <name type="scientific">Chelatococcus sambhunathii</name>
    <dbReference type="NCBI Taxonomy" id="363953"/>
    <lineage>
        <taxon>Bacteria</taxon>
        <taxon>Pseudomonadati</taxon>
        <taxon>Pseudomonadota</taxon>
        <taxon>Alphaproteobacteria</taxon>
        <taxon>Hyphomicrobiales</taxon>
        <taxon>Chelatococcaceae</taxon>
        <taxon>Chelatococcus</taxon>
    </lineage>
</organism>
<feature type="transmembrane region" description="Helical" evidence="1">
    <location>
        <begin position="6"/>
        <end position="30"/>
    </location>
</feature>
<proteinExistence type="predicted"/>
<dbReference type="Proteomes" id="UP001181622">
    <property type="component" value="Unassembled WGS sequence"/>
</dbReference>
<keyword evidence="1" id="KW-0812">Transmembrane</keyword>
<protein>
    <recommendedName>
        <fullName evidence="4">ATP synthase F(0) sector subunit c</fullName>
    </recommendedName>
</protein>
<sequence>MTPGLLGTVLGGFVGLLIGWVAAKAINATLDQQAAKASPEDAAKFATIRRLAGPIVIATTIVEIAVVGYVAGYFLAG</sequence>
<gene>
    <name evidence="2" type="ORF">IHQ68_00885</name>
</gene>
<keyword evidence="1" id="KW-1133">Transmembrane helix</keyword>
<feature type="transmembrane region" description="Helical" evidence="1">
    <location>
        <begin position="51"/>
        <end position="76"/>
    </location>
</feature>
<name>A0ABU1DAU7_9HYPH</name>
<evidence type="ECO:0008006" key="4">
    <source>
        <dbReference type="Google" id="ProtNLM"/>
    </source>
</evidence>
<evidence type="ECO:0000256" key="1">
    <source>
        <dbReference type="SAM" id="Phobius"/>
    </source>
</evidence>
<dbReference type="EMBL" id="JADBEO010000001">
    <property type="protein sequence ID" value="MDR4305181.1"/>
    <property type="molecule type" value="Genomic_DNA"/>
</dbReference>
<keyword evidence="1" id="KW-0472">Membrane</keyword>
<dbReference type="RefSeq" id="WP_309388225.1">
    <property type="nucleotide sequence ID" value="NZ_JADBEO010000001.1"/>
</dbReference>
<reference evidence="2" key="1">
    <citation type="submission" date="2020-10" db="EMBL/GenBank/DDBJ databases">
        <authorList>
            <person name="Abbas A."/>
            <person name="Razzaq R."/>
            <person name="Waqas M."/>
            <person name="Abbas N."/>
            <person name="Nielsen T.K."/>
            <person name="Hansen L.H."/>
            <person name="Hussain S."/>
            <person name="Shahid M."/>
        </authorList>
    </citation>
    <scope>NUCLEOTIDE SEQUENCE</scope>
    <source>
        <strain evidence="2">S14</strain>
    </source>
</reference>
<keyword evidence="3" id="KW-1185">Reference proteome</keyword>
<evidence type="ECO:0000313" key="2">
    <source>
        <dbReference type="EMBL" id="MDR4305181.1"/>
    </source>
</evidence>